<dbReference type="Proteomes" id="UP000247150">
    <property type="component" value="Unassembled WGS sequence"/>
</dbReference>
<dbReference type="Gene3D" id="3.30.70.1320">
    <property type="entry name" value="Multidrug efflux transporter AcrB pore domain like"/>
    <property type="match status" value="1"/>
</dbReference>
<feature type="transmembrane region" description="Helical" evidence="1">
    <location>
        <begin position="524"/>
        <end position="545"/>
    </location>
</feature>
<feature type="transmembrane region" description="Helical" evidence="1">
    <location>
        <begin position="12"/>
        <end position="30"/>
    </location>
</feature>
<reference evidence="2 3" key="1">
    <citation type="submission" date="2018-05" db="EMBL/GenBank/DDBJ databases">
        <title>Freshwater and sediment microbial communities from various areas in North America, analyzing microbe dynamics in response to fracking.</title>
        <authorList>
            <person name="Lamendella R."/>
        </authorList>
    </citation>
    <scope>NUCLEOTIDE SEQUENCE [LARGE SCALE GENOMIC DNA]</scope>
    <source>
        <strain evidence="2 3">15_TX</strain>
    </source>
</reference>
<dbReference type="InterPro" id="IPR027463">
    <property type="entry name" value="AcrB_DN_DC_subdom"/>
</dbReference>
<protein>
    <submittedName>
        <fullName evidence="2">Multidrug efflux pump subunit AcrB</fullName>
    </submittedName>
</protein>
<dbReference type="EMBL" id="QGTW01000001">
    <property type="protein sequence ID" value="PWW31830.1"/>
    <property type="molecule type" value="Genomic_DNA"/>
</dbReference>
<dbReference type="InterPro" id="IPR001036">
    <property type="entry name" value="Acrflvin-R"/>
</dbReference>
<feature type="transmembrane region" description="Helical" evidence="1">
    <location>
        <begin position="384"/>
        <end position="405"/>
    </location>
</feature>
<dbReference type="GO" id="GO:0005886">
    <property type="term" value="C:plasma membrane"/>
    <property type="evidence" value="ECO:0007669"/>
    <property type="project" value="TreeGrafter"/>
</dbReference>
<keyword evidence="1" id="KW-0472">Membrane</keyword>
<evidence type="ECO:0000313" key="3">
    <source>
        <dbReference type="Proteomes" id="UP000247150"/>
    </source>
</evidence>
<sequence>MLGWILKRSQIFIILFLLFVIIGVFTFMQLPQREIPETTVNIGTVNTVYPGAAVDSVERNITNPLESKLLSIDGIEDISSSSAAGFSAIIVTVSDGEDKKEVFSNVRQAVSDTASGFPEEAFEPEINESTIKMPIVSYHLTSNGMENLLPLKKELTRWKEEVESLRGVSGVTIKGLPEEELAIQLDPELLKEKGIILPDVIEAINEEYYPTPIGKQEINQEVVQLTVDHFTSEEQIEDLFVGKSPQGESVLLGDVGKAGIVHQEQEDIVTLDGKPSISFTAFVEEGQDIPSVDERVSEKVKELSTGLPDNVTLENYYSQANLVTDIFDGLFLSLAISVIAVILTTALGLTASGAFVVALAIPISVLMGLIPLPFSDVDLNQISVIGAIIALGILVDDSIVVNDNIQRRYKLGDNALAGAVNGTKEIWVSIVTSSLAIVFTFLPLVFLSGGNGAFIRALPTVLITTILASTFVALIFVPMMRFMIYRKTSKKVSDAPGLLGKPLNKTADFYADKILKPFSKKPKLVSILGLIFTTVILGLVVLTPFEFFPAADREEVTIDVSLPIGTILEETANELEKIEEMLLSDEGVTETSIFAGSGLPNLFNSSLKVTGPHTGQIVARVDRESQTAQGLIDDWSSVLRDKYPDAEIFMETIQQGPPAGAPVTVMIKGPEIGKLLELRDSLTVDMKKAGADFVVDNIGNPEPTLKYVPNRELLENYGITVNQISEQIRLASEGISLKPFDNGVTKMDMRILLGEKDEALDLSELEIAVGSARGGPPTLVSIDTLVDEERTEEIQRIPHLNGDRAITIRAFPKDKENFKENVQKVVEGEREELNDNDYSISIGGENQAQNDFFAEITVLFIIVIFLVYLLIAFQFNSLGLPFLVLVAVYLAIAGAILGLFVTQTPISFLAVMGMVSLTGIVVRNSVVLIEFMEQGLRNGMAIKEAVVEAGRTRIRPILLTALTSIVALIPVAVSGDALFTPLAITIISGILFSVILTLIIVPMMYLAFKKVPGTYTALDQ</sequence>
<dbReference type="Gene3D" id="3.30.70.1430">
    <property type="entry name" value="Multidrug efflux transporter AcrB pore domain"/>
    <property type="match status" value="2"/>
</dbReference>
<dbReference type="GO" id="GO:0042910">
    <property type="term" value="F:xenobiotic transmembrane transporter activity"/>
    <property type="evidence" value="ECO:0007669"/>
    <property type="project" value="TreeGrafter"/>
</dbReference>
<feature type="transmembrane region" description="Helical" evidence="1">
    <location>
        <begin position="878"/>
        <end position="900"/>
    </location>
</feature>
<dbReference type="Gene3D" id="3.30.70.1440">
    <property type="entry name" value="Multidrug efflux transporter AcrB pore domain"/>
    <property type="match status" value="1"/>
</dbReference>
<feature type="transmembrane region" description="Helical" evidence="1">
    <location>
        <begin position="852"/>
        <end position="871"/>
    </location>
</feature>
<dbReference type="SUPFAM" id="SSF82693">
    <property type="entry name" value="Multidrug efflux transporter AcrB pore domain, PN1, PN2, PC1 and PC2 subdomains"/>
    <property type="match status" value="2"/>
</dbReference>
<proteinExistence type="predicted"/>
<feature type="transmembrane region" description="Helical" evidence="1">
    <location>
        <begin position="953"/>
        <end position="973"/>
    </location>
</feature>
<dbReference type="Gene3D" id="3.30.2090.10">
    <property type="entry name" value="Multidrug efflux transporter AcrB TolC docking domain, DN and DC subdomains"/>
    <property type="match status" value="2"/>
</dbReference>
<dbReference type="RefSeq" id="WP_110062822.1">
    <property type="nucleotide sequence ID" value="NZ_QGTW01000001.1"/>
</dbReference>
<comment type="caution">
    <text evidence="2">The sequence shown here is derived from an EMBL/GenBank/DDBJ whole genome shotgun (WGS) entry which is preliminary data.</text>
</comment>
<keyword evidence="1" id="KW-0812">Transmembrane</keyword>
<feature type="transmembrane region" description="Helical" evidence="1">
    <location>
        <begin position="426"/>
        <end position="447"/>
    </location>
</feature>
<gene>
    <name evidence="2" type="ORF">DFO73_10185</name>
</gene>
<evidence type="ECO:0000256" key="1">
    <source>
        <dbReference type="SAM" id="Phobius"/>
    </source>
</evidence>
<dbReference type="Gene3D" id="1.20.1640.10">
    <property type="entry name" value="Multidrug efflux transporter AcrB transmembrane domain"/>
    <property type="match status" value="2"/>
</dbReference>
<accession>A0A2V3A6Y4</accession>
<dbReference type="OrthoDB" id="9757876at2"/>
<dbReference type="SUPFAM" id="SSF82866">
    <property type="entry name" value="Multidrug efflux transporter AcrB transmembrane domain"/>
    <property type="match status" value="2"/>
</dbReference>
<feature type="transmembrane region" description="Helical" evidence="1">
    <location>
        <begin position="906"/>
        <end position="932"/>
    </location>
</feature>
<feature type="transmembrane region" description="Helical" evidence="1">
    <location>
        <begin position="354"/>
        <end position="372"/>
    </location>
</feature>
<keyword evidence="1" id="KW-1133">Transmembrane helix</keyword>
<feature type="transmembrane region" description="Helical" evidence="1">
    <location>
        <begin position="979"/>
        <end position="1001"/>
    </location>
</feature>
<dbReference type="PRINTS" id="PR00702">
    <property type="entry name" value="ACRIFLAVINRP"/>
</dbReference>
<dbReference type="Pfam" id="PF00873">
    <property type="entry name" value="ACR_tran"/>
    <property type="match status" value="1"/>
</dbReference>
<feature type="transmembrane region" description="Helical" evidence="1">
    <location>
        <begin position="326"/>
        <end position="347"/>
    </location>
</feature>
<name>A0A2V3A6Y4_9BACI</name>
<organism evidence="2 3">
    <name type="scientific">Cytobacillus oceanisediminis</name>
    <dbReference type="NCBI Taxonomy" id="665099"/>
    <lineage>
        <taxon>Bacteria</taxon>
        <taxon>Bacillati</taxon>
        <taxon>Bacillota</taxon>
        <taxon>Bacilli</taxon>
        <taxon>Bacillales</taxon>
        <taxon>Bacillaceae</taxon>
        <taxon>Cytobacillus</taxon>
    </lineage>
</organism>
<dbReference type="SUPFAM" id="SSF82714">
    <property type="entry name" value="Multidrug efflux transporter AcrB TolC docking domain, DN and DC subdomains"/>
    <property type="match status" value="1"/>
</dbReference>
<dbReference type="AlphaFoldDB" id="A0A2V3A6Y4"/>
<dbReference type="PANTHER" id="PTHR32063">
    <property type="match status" value="1"/>
</dbReference>
<dbReference type="PANTHER" id="PTHR32063:SF0">
    <property type="entry name" value="SWARMING MOTILITY PROTEIN SWRC"/>
    <property type="match status" value="1"/>
</dbReference>
<feature type="transmembrane region" description="Helical" evidence="1">
    <location>
        <begin position="453"/>
        <end position="477"/>
    </location>
</feature>
<evidence type="ECO:0000313" key="2">
    <source>
        <dbReference type="EMBL" id="PWW31830.1"/>
    </source>
</evidence>